<dbReference type="PANTHER" id="PTHR43102">
    <property type="entry name" value="SLR1143 PROTEIN"/>
    <property type="match status" value="1"/>
</dbReference>
<dbReference type="EMBL" id="FUYM01000004">
    <property type="protein sequence ID" value="SKB65694.1"/>
    <property type="molecule type" value="Genomic_DNA"/>
</dbReference>
<protein>
    <submittedName>
        <fullName evidence="2">GAF domain-containing protein</fullName>
    </submittedName>
</protein>
<gene>
    <name evidence="2" type="ORF">SAMN06295920_104491</name>
</gene>
<evidence type="ECO:0000259" key="1">
    <source>
        <dbReference type="Pfam" id="PF01590"/>
    </source>
</evidence>
<dbReference type="OrthoDB" id="9812260at2"/>
<dbReference type="SUPFAM" id="SSF55781">
    <property type="entry name" value="GAF domain-like"/>
    <property type="match status" value="1"/>
</dbReference>
<dbReference type="AlphaFoldDB" id="A0A1T5D1W2"/>
<dbReference type="InterPro" id="IPR029016">
    <property type="entry name" value="GAF-like_dom_sf"/>
</dbReference>
<dbReference type="InterPro" id="IPR003018">
    <property type="entry name" value="GAF"/>
</dbReference>
<proteinExistence type="predicted"/>
<reference evidence="3" key="1">
    <citation type="submission" date="2017-02" db="EMBL/GenBank/DDBJ databases">
        <authorList>
            <person name="Varghese N."/>
            <person name="Submissions S."/>
        </authorList>
    </citation>
    <scope>NUCLEOTIDE SEQUENCE [LARGE SCALE GENOMIC DNA]</scope>
    <source>
        <strain evidence="3">UM2</strain>
    </source>
</reference>
<organism evidence="2 3">
    <name type="scientific">Rhizorhabdus histidinilytica</name>
    <dbReference type="NCBI Taxonomy" id="439228"/>
    <lineage>
        <taxon>Bacteria</taxon>
        <taxon>Pseudomonadati</taxon>
        <taxon>Pseudomonadota</taxon>
        <taxon>Alphaproteobacteria</taxon>
        <taxon>Sphingomonadales</taxon>
        <taxon>Sphingomonadaceae</taxon>
        <taxon>Rhizorhabdus</taxon>
    </lineage>
</organism>
<dbReference type="Pfam" id="PF01590">
    <property type="entry name" value="GAF"/>
    <property type="match status" value="1"/>
</dbReference>
<evidence type="ECO:0000313" key="2">
    <source>
        <dbReference type="EMBL" id="SKB65694.1"/>
    </source>
</evidence>
<keyword evidence="3" id="KW-1185">Reference proteome</keyword>
<dbReference type="RefSeq" id="WP_079648372.1">
    <property type="nucleotide sequence ID" value="NZ_FUYM01000004.1"/>
</dbReference>
<sequence length="169" mass="18012">MPLHRFETAEHPVDEAARLEIIKACGFNYAVPSPALDAIVAEASALFSAPIALISIVEEQVQRFLARVGLDASHTGRDVAFCAHALHATVPLIVPDATLDRRFAGNPLVVGPPHIRFYAGAPLIPRGGPALGTLCVIDTKPREATPEQLSALVRLAGKAVEHIEKDMTS</sequence>
<dbReference type="STRING" id="439228.SAMN06295920_104491"/>
<dbReference type="PANTHER" id="PTHR43102:SF2">
    <property type="entry name" value="GAF DOMAIN-CONTAINING PROTEIN"/>
    <property type="match status" value="1"/>
</dbReference>
<dbReference type="Gene3D" id="3.30.450.40">
    <property type="match status" value="1"/>
</dbReference>
<feature type="domain" description="GAF" evidence="1">
    <location>
        <begin position="35"/>
        <end position="157"/>
    </location>
</feature>
<accession>A0A1T5D1W2</accession>
<dbReference type="Proteomes" id="UP000189818">
    <property type="component" value="Unassembled WGS sequence"/>
</dbReference>
<evidence type="ECO:0000313" key="3">
    <source>
        <dbReference type="Proteomes" id="UP000189818"/>
    </source>
</evidence>
<name>A0A1T5D1W2_9SPHN</name>